<dbReference type="EMBL" id="LHYC01000083">
    <property type="protein sequence ID" value="KXB04123.1"/>
    <property type="molecule type" value="Genomic_DNA"/>
</dbReference>
<protein>
    <submittedName>
        <fullName evidence="1">Uncharacterized protein</fullName>
    </submittedName>
</protein>
<organism evidence="1 2">
    <name type="scientific">candidate division MSBL1 archaeon SCGC-AAA382A03</name>
    <dbReference type="NCBI Taxonomy" id="1698278"/>
    <lineage>
        <taxon>Archaea</taxon>
        <taxon>Methanobacteriati</taxon>
        <taxon>Methanobacteriota</taxon>
        <taxon>candidate division MSBL1</taxon>
    </lineage>
</organism>
<sequence length="72" mass="8452">MLHKKLYGYKDQSHKGKYTYNRPGLLQEVEGKKIIDAVLLVKSKKEAEKIINLLHKYEAKTYIFDVLSEIEL</sequence>
<gene>
    <name evidence="1" type="ORF">AKJ49_02340</name>
</gene>
<accession>A0A133VCC7</accession>
<reference evidence="1 2" key="1">
    <citation type="journal article" date="2016" name="Sci. Rep.">
        <title>Metabolic traits of an uncultured archaeal lineage -MSBL1- from brine pools of the Red Sea.</title>
        <authorList>
            <person name="Mwirichia R."/>
            <person name="Alam I."/>
            <person name="Rashid M."/>
            <person name="Vinu M."/>
            <person name="Ba-Alawi W."/>
            <person name="Anthony Kamau A."/>
            <person name="Kamanda Ngugi D."/>
            <person name="Goker M."/>
            <person name="Klenk H.P."/>
            <person name="Bajic V."/>
            <person name="Stingl U."/>
        </authorList>
    </citation>
    <scope>NUCLEOTIDE SEQUENCE [LARGE SCALE GENOMIC DNA]</scope>
    <source>
        <strain evidence="1">SCGC-AAA382A03</strain>
    </source>
</reference>
<keyword evidence="2" id="KW-1185">Reference proteome</keyword>
<comment type="caution">
    <text evidence="1">The sequence shown here is derived from an EMBL/GenBank/DDBJ whole genome shotgun (WGS) entry which is preliminary data.</text>
</comment>
<dbReference type="AlphaFoldDB" id="A0A133VCC7"/>
<name>A0A133VCC7_9EURY</name>
<dbReference type="Proteomes" id="UP000070549">
    <property type="component" value="Unassembled WGS sequence"/>
</dbReference>
<evidence type="ECO:0000313" key="1">
    <source>
        <dbReference type="EMBL" id="KXB04123.1"/>
    </source>
</evidence>
<proteinExistence type="predicted"/>
<evidence type="ECO:0000313" key="2">
    <source>
        <dbReference type="Proteomes" id="UP000070549"/>
    </source>
</evidence>